<proteinExistence type="predicted"/>
<organism evidence="3 4">
    <name type="scientific">Serinibacter arcticus</name>
    <dbReference type="NCBI Taxonomy" id="1655435"/>
    <lineage>
        <taxon>Bacteria</taxon>
        <taxon>Bacillati</taxon>
        <taxon>Actinomycetota</taxon>
        <taxon>Actinomycetes</taxon>
        <taxon>Micrococcales</taxon>
        <taxon>Beutenbergiaceae</taxon>
        <taxon>Serinibacter</taxon>
    </lineage>
</organism>
<dbReference type="Pfam" id="PF20088">
    <property type="entry name" value="DUF6480"/>
    <property type="match status" value="1"/>
</dbReference>
<dbReference type="RefSeq" id="WP_135850568.1">
    <property type="nucleotide sequence ID" value="NZ_RHPJ01000003.1"/>
</dbReference>
<name>A0A4Z1DZ54_9MICO</name>
<gene>
    <name evidence="3" type="ORF">SERN_2477</name>
</gene>
<evidence type="ECO:0000313" key="4">
    <source>
        <dbReference type="Proteomes" id="UP000297318"/>
    </source>
</evidence>
<evidence type="ECO:0000256" key="1">
    <source>
        <dbReference type="SAM" id="MobiDB-lite"/>
    </source>
</evidence>
<feature type="region of interest" description="Disordered" evidence="1">
    <location>
        <begin position="1"/>
        <end position="42"/>
    </location>
</feature>
<evidence type="ECO:0000256" key="2">
    <source>
        <dbReference type="SAM" id="Phobius"/>
    </source>
</evidence>
<dbReference type="EMBL" id="RHPJ01000003">
    <property type="protein sequence ID" value="TGO04884.1"/>
    <property type="molecule type" value="Genomic_DNA"/>
</dbReference>
<keyword evidence="2" id="KW-0472">Membrane</keyword>
<reference evidence="3 4" key="1">
    <citation type="submission" date="2018-11" db="EMBL/GenBank/DDBJ databases">
        <title>Complete genome sequencing of the Actinobacteria Serinibacter sp. K3-2.</title>
        <authorList>
            <person name="Rakitin A.L."/>
            <person name="Beletsky A.V."/>
            <person name="Mardanov A.V."/>
            <person name="Ravin N.V."/>
            <person name="Gromova A.S."/>
            <person name="Filippova S.N."/>
            <person name="Gal'Chenko V.F."/>
        </authorList>
    </citation>
    <scope>NUCLEOTIDE SEQUENCE [LARGE SCALE GENOMIC DNA]</scope>
    <source>
        <strain evidence="3 4">K3-2</strain>
    </source>
</reference>
<comment type="caution">
    <text evidence="3">The sequence shown here is derived from an EMBL/GenBank/DDBJ whole genome shotgun (WGS) entry which is preliminary data.</text>
</comment>
<dbReference type="Proteomes" id="UP000297318">
    <property type="component" value="Unassembled WGS sequence"/>
</dbReference>
<keyword evidence="2" id="KW-1133">Transmembrane helix</keyword>
<dbReference type="AlphaFoldDB" id="A0A4Z1DZ54"/>
<keyword evidence="4" id="KW-1185">Reference proteome</keyword>
<evidence type="ECO:0000313" key="3">
    <source>
        <dbReference type="EMBL" id="TGO04884.1"/>
    </source>
</evidence>
<protein>
    <submittedName>
        <fullName evidence="3">Arginine/ornithine antiporter ArcD</fullName>
    </submittedName>
</protein>
<dbReference type="InterPro" id="IPR045512">
    <property type="entry name" value="DUF6480"/>
</dbReference>
<accession>A0A4Z1DZ54</accession>
<sequence>MTSPDPDPESTTGLEPGGGVPPGETPPGEASTAASPQKEPEARGAAFNKIAAGIVIGVGVLAAAYFIAYLAGILG</sequence>
<feature type="transmembrane region" description="Helical" evidence="2">
    <location>
        <begin position="50"/>
        <end position="74"/>
    </location>
</feature>
<keyword evidence="2" id="KW-0812">Transmembrane</keyword>